<dbReference type="RefSeq" id="WP_230867064.1">
    <property type="nucleotide sequence ID" value="NZ_CP046640.1"/>
</dbReference>
<dbReference type="Gene3D" id="3.60.40.10">
    <property type="entry name" value="PPM-type phosphatase domain"/>
    <property type="match status" value="1"/>
</dbReference>
<dbReference type="AlphaFoldDB" id="A0A8A7KBP2"/>
<dbReference type="Proteomes" id="UP000665020">
    <property type="component" value="Chromosome"/>
</dbReference>
<sequence length="279" mass="31615">MSFKTLTLLPAVIIVLIILGLIIARFIIKRKVKKPTLIVGFAQGLGKREEQEDSFSTIENESGFLAVLADGMGGFSLGKEASELVVKSFLGEFTKNYNIKSINDFLVNTTHISNYKLVEFAKGENMGTTLIATFIRDNILYWVSVGDSQIYLYRNKELHEINPRHTFAIELRKACRKGEISRETARNHPKRDRLISYLGYRDFHLLDYSKTPIKLLKNDMVILCSDGIYNSLSTYELEDILHKRKIKAAEAAAAILDRVLSKNLNNQDNATVLVIKKVK</sequence>
<keyword evidence="4" id="KW-1185">Reference proteome</keyword>
<keyword evidence="1" id="KW-0472">Membrane</keyword>
<dbReference type="SMART" id="SM00331">
    <property type="entry name" value="PP2C_SIG"/>
    <property type="match status" value="1"/>
</dbReference>
<feature type="transmembrane region" description="Helical" evidence="1">
    <location>
        <begin position="6"/>
        <end position="28"/>
    </location>
</feature>
<evidence type="ECO:0000313" key="4">
    <source>
        <dbReference type="Proteomes" id="UP000665020"/>
    </source>
</evidence>
<dbReference type="Pfam" id="PF13672">
    <property type="entry name" value="PP2C_2"/>
    <property type="match status" value="1"/>
</dbReference>
<protein>
    <submittedName>
        <fullName evidence="3">SpoIIE family protein phosphatase</fullName>
    </submittedName>
</protein>
<evidence type="ECO:0000256" key="1">
    <source>
        <dbReference type="SAM" id="Phobius"/>
    </source>
</evidence>
<dbReference type="InterPro" id="IPR001932">
    <property type="entry name" value="PPM-type_phosphatase-like_dom"/>
</dbReference>
<accession>A0A8A7KBP2</accession>
<proteinExistence type="predicted"/>
<dbReference type="CDD" id="cd00143">
    <property type="entry name" value="PP2Cc"/>
    <property type="match status" value="1"/>
</dbReference>
<dbReference type="InterPro" id="IPR036457">
    <property type="entry name" value="PPM-type-like_dom_sf"/>
</dbReference>
<keyword evidence="1" id="KW-0812">Transmembrane</keyword>
<reference evidence="3" key="1">
    <citation type="submission" date="2019-12" db="EMBL/GenBank/DDBJ databases">
        <authorList>
            <person name="zhang j."/>
            <person name="sun C.M."/>
        </authorList>
    </citation>
    <scope>NUCLEOTIDE SEQUENCE</scope>
    <source>
        <strain evidence="3">NS-1</strain>
    </source>
</reference>
<evidence type="ECO:0000259" key="2">
    <source>
        <dbReference type="PROSITE" id="PS51746"/>
    </source>
</evidence>
<keyword evidence="1" id="KW-1133">Transmembrane helix</keyword>
<dbReference type="KEGG" id="ifn:GM661_12145"/>
<evidence type="ECO:0000313" key="3">
    <source>
        <dbReference type="EMBL" id="QTL98660.1"/>
    </source>
</evidence>
<dbReference type="SMART" id="SM00332">
    <property type="entry name" value="PP2Cc"/>
    <property type="match status" value="1"/>
</dbReference>
<organism evidence="3 4">
    <name type="scientific">Iocasia fonsfrigidae</name>
    <dbReference type="NCBI Taxonomy" id="2682810"/>
    <lineage>
        <taxon>Bacteria</taxon>
        <taxon>Bacillati</taxon>
        <taxon>Bacillota</taxon>
        <taxon>Clostridia</taxon>
        <taxon>Halanaerobiales</taxon>
        <taxon>Halanaerobiaceae</taxon>
        <taxon>Iocasia</taxon>
    </lineage>
</organism>
<feature type="domain" description="PPM-type phosphatase" evidence="2">
    <location>
        <begin position="38"/>
        <end position="277"/>
    </location>
</feature>
<dbReference type="PROSITE" id="PS51746">
    <property type="entry name" value="PPM_2"/>
    <property type="match status" value="1"/>
</dbReference>
<name>A0A8A7KBP2_9FIRM</name>
<gene>
    <name evidence="3" type="ORF">GM661_12145</name>
</gene>
<dbReference type="SUPFAM" id="SSF81606">
    <property type="entry name" value="PP2C-like"/>
    <property type="match status" value="1"/>
</dbReference>
<dbReference type="EMBL" id="CP046640">
    <property type="protein sequence ID" value="QTL98660.1"/>
    <property type="molecule type" value="Genomic_DNA"/>
</dbReference>